<feature type="compositionally biased region" description="Basic and acidic residues" evidence="1">
    <location>
        <begin position="209"/>
        <end position="219"/>
    </location>
</feature>
<gene>
    <name evidence="3" type="ORF">QE424_003177</name>
</gene>
<feature type="compositionally biased region" description="Low complexity" evidence="1">
    <location>
        <begin position="188"/>
        <end position="208"/>
    </location>
</feature>
<dbReference type="EMBL" id="JAUTAS010000001">
    <property type="protein sequence ID" value="MDQ1110018.1"/>
    <property type="molecule type" value="Genomic_DNA"/>
</dbReference>
<dbReference type="RefSeq" id="WP_307107533.1">
    <property type="nucleotide sequence ID" value="NZ_JAUTAS010000001.1"/>
</dbReference>
<dbReference type="Pfam" id="PF20410">
    <property type="entry name" value="X-Tfes_XVIPCD"/>
    <property type="match status" value="1"/>
</dbReference>
<evidence type="ECO:0000259" key="2">
    <source>
        <dbReference type="Pfam" id="PF20410"/>
    </source>
</evidence>
<accession>A0AAP5AL77</accession>
<organism evidence="3 4">
    <name type="scientific">Stenotrophomonas rhizophila</name>
    <dbReference type="NCBI Taxonomy" id="216778"/>
    <lineage>
        <taxon>Bacteria</taxon>
        <taxon>Pseudomonadati</taxon>
        <taxon>Pseudomonadota</taxon>
        <taxon>Gammaproteobacteria</taxon>
        <taxon>Lysobacterales</taxon>
        <taxon>Lysobacteraceae</taxon>
        <taxon>Stenotrophomonas</taxon>
    </lineage>
</organism>
<evidence type="ECO:0000313" key="4">
    <source>
        <dbReference type="Proteomes" id="UP001226084"/>
    </source>
</evidence>
<protein>
    <recommendedName>
        <fullName evidence="2">X-Tfes XVIPCD domain-containing protein</fullName>
    </recommendedName>
</protein>
<proteinExistence type="predicted"/>
<evidence type="ECO:0000313" key="3">
    <source>
        <dbReference type="EMBL" id="MDQ1110018.1"/>
    </source>
</evidence>
<feature type="region of interest" description="Disordered" evidence="1">
    <location>
        <begin position="169"/>
        <end position="219"/>
    </location>
</feature>
<evidence type="ECO:0000256" key="1">
    <source>
        <dbReference type="SAM" id="MobiDB-lite"/>
    </source>
</evidence>
<feature type="domain" description="X-Tfes XVIPCD" evidence="2">
    <location>
        <begin position="90"/>
        <end position="186"/>
    </location>
</feature>
<comment type="caution">
    <text evidence="3">The sequence shown here is derived from an EMBL/GenBank/DDBJ whole genome shotgun (WGS) entry which is preliminary data.</text>
</comment>
<dbReference type="InterPro" id="IPR046519">
    <property type="entry name" value="X-Tfes_XVIPCD"/>
</dbReference>
<dbReference type="Proteomes" id="UP001226084">
    <property type="component" value="Unassembled WGS sequence"/>
</dbReference>
<dbReference type="AlphaFoldDB" id="A0AAP5AL77"/>
<reference evidence="3" key="1">
    <citation type="submission" date="2023-07" db="EMBL/GenBank/DDBJ databases">
        <title>Functional and genomic diversity of the sorghum phyllosphere microbiome.</title>
        <authorList>
            <person name="Shade A."/>
        </authorList>
    </citation>
    <scope>NUCLEOTIDE SEQUENCE</scope>
    <source>
        <strain evidence="3">SORGH_AS_0457</strain>
    </source>
</reference>
<name>A0AAP5AL77_9GAMM</name>
<sequence length="219" mass="24084">MQYGGLSNSCIDFTWGALNHAGIHRQTKSGQDQSFEGAIKPLNNMRDIKSIPEQIPGSKLNTEHENAMPKRTLMQRLISENDVYEGVRGDPMLSQIREKVAELDAANGRTFDPTSERVSASLYVLAKENGLSRVDHVMLSERTPNATAAESIFVVQGERNDPAHLRASMPTAQAAQTPVEASLERGEQLANANQQTQQLAAQAEQTQSQEREAAVRRMG</sequence>